<evidence type="ECO:0000259" key="3">
    <source>
        <dbReference type="Pfam" id="PF24422"/>
    </source>
</evidence>
<gene>
    <name evidence="4" type="ORF">C451_04818</name>
</gene>
<evidence type="ECO:0000259" key="2">
    <source>
        <dbReference type="Pfam" id="PF24420"/>
    </source>
</evidence>
<dbReference type="OrthoDB" id="212789at2157"/>
<dbReference type="RefSeq" id="WP_007738250.1">
    <property type="nucleotide sequence ID" value="NZ_AOMF01000103.1"/>
</dbReference>
<dbReference type="Pfam" id="PF24420">
    <property type="entry name" value="DUF7551"/>
    <property type="match status" value="1"/>
</dbReference>
<accession>M0NDY2</accession>
<proteinExistence type="predicted"/>
<organism evidence="4 5">
    <name type="scientific">Halococcus thailandensis JCM 13552</name>
    <dbReference type="NCBI Taxonomy" id="1227457"/>
    <lineage>
        <taxon>Archaea</taxon>
        <taxon>Methanobacteriati</taxon>
        <taxon>Methanobacteriota</taxon>
        <taxon>Stenosarchaea group</taxon>
        <taxon>Halobacteria</taxon>
        <taxon>Halobacteriales</taxon>
        <taxon>Halococcaceae</taxon>
        <taxon>Halococcus</taxon>
    </lineage>
</organism>
<dbReference type="STRING" id="1227457.C451_04818"/>
<feature type="domain" description="DUF7552" evidence="3">
    <location>
        <begin position="5"/>
        <end position="79"/>
    </location>
</feature>
<comment type="caution">
    <text evidence="4">The sequence shown here is derived from an EMBL/GenBank/DDBJ whole genome shotgun (WGS) entry which is preliminary data.</text>
</comment>
<dbReference type="PATRIC" id="fig|1227457.3.peg.867"/>
<keyword evidence="5" id="KW-1185">Reference proteome</keyword>
<protein>
    <submittedName>
        <fullName evidence="4">Uncharacterized protein</fullName>
    </submittedName>
</protein>
<evidence type="ECO:0000313" key="4">
    <source>
        <dbReference type="EMBL" id="EMA55773.1"/>
    </source>
</evidence>
<dbReference type="Proteomes" id="UP000011680">
    <property type="component" value="Unassembled WGS sequence"/>
</dbReference>
<dbReference type="Pfam" id="PF24422">
    <property type="entry name" value="DUF7552"/>
    <property type="match status" value="1"/>
</dbReference>
<feature type="region of interest" description="Disordered" evidence="1">
    <location>
        <begin position="79"/>
        <end position="114"/>
    </location>
</feature>
<sequence>MIGTTLGDIRDHIEALANEEGDYSLICGRYGERPIPAAGLRFESRPTARAAAQATEQYRAALRRYDPRLPQYDVIAQQAKQPHGVTELDQHSSDTNVDHQSLPDLDPATERQHPEQRELVEFCHRVAATVFEALSKQEYEALETVVMDSYFDLAETVTDPNDLCLCLLESMATELATRLDPAEQANVLSCASTLLTPLASVEKPVSTTFTRLQQLGFVGAYTQEPWSLGLDDGTRSVVIHLSEYALSPQCGRLPVLPIVLDLYRRDPDWLPSVVRVVDGGDGWRVTLVLAREADPEGLTSVPIQPEKAYP</sequence>
<dbReference type="eggNOG" id="arCOG06244">
    <property type="taxonomic scope" value="Archaea"/>
</dbReference>
<dbReference type="InterPro" id="IPR055973">
    <property type="entry name" value="DUF7551"/>
</dbReference>
<dbReference type="AlphaFoldDB" id="M0NDY2"/>
<evidence type="ECO:0000313" key="5">
    <source>
        <dbReference type="Proteomes" id="UP000011680"/>
    </source>
</evidence>
<dbReference type="EMBL" id="AOMF01000103">
    <property type="protein sequence ID" value="EMA55773.1"/>
    <property type="molecule type" value="Genomic_DNA"/>
</dbReference>
<dbReference type="InterPro" id="IPR055974">
    <property type="entry name" value="DUF7552"/>
</dbReference>
<feature type="domain" description="DUF7551" evidence="2">
    <location>
        <begin position="119"/>
        <end position="303"/>
    </location>
</feature>
<reference evidence="4 5" key="1">
    <citation type="journal article" date="2014" name="PLoS Genet.">
        <title>Phylogenetically driven sequencing of extremely halophilic archaea reveals strategies for static and dynamic osmo-response.</title>
        <authorList>
            <person name="Becker E.A."/>
            <person name="Seitzer P.M."/>
            <person name="Tritt A."/>
            <person name="Larsen D."/>
            <person name="Krusor M."/>
            <person name="Yao A.I."/>
            <person name="Wu D."/>
            <person name="Madern D."/>
            <person name="Eisen J.A."/>
            <person name="Darling A.E."/>
            <person name="Facciotti M.T."/>
        </authorList>
    </citation>
    <scope>NUCLEOTIDE SEQUENCE [LARGE SCALE GENOMIC DNA]</scope>
    <source>
        <strain evidence="4 5">JCM 13552</strain>
    </source>
</reference>
<evidence type="ECO:0000256" key="1">
    <source>
        <dbReference type="SAM" id="MobiDB-lite"/>
    </source>
</evidence>
<name>M0NDY2_9EURY</name>